<proteinExistence type="inferred from homology"/>
<dbReference type="EMBL" id="JBBUTG010000002">
    <property type="protein sequence ID" value="MEK8029991.1"/>
    <property type="molecule type" value="Genomic_DNA"/>
</dbReference>
<reference evidence="3 4" key="1">
    <citation type="submission" date="2024-04" db="EMBL/GenBank/DDBJ databases">
        <title>Novel species of the genus Ideonella isolated from streams.</title>
        <authorList>
            <person name="Lu H."/>
        </authorList>
    </citation>
    <scope>NUCLEOTIDE SEQUENCE [LARGE SCALE GENOMIC DNA]</scope>
    <source>
        <strain evidence="3 4">DXS29W</strain>
    </source>
</reference>
<feature type="coiled-coil region" evidence="2">
    <location>
        <begin position="245"/>
        <end position="299"/>
    </location>
</feature>
<accession>A0ABU9BJH8</accession>
<evidence type="ECO:0000313" key="3">
    <source>
        <dbReference type="EMBL" id="MEK8029991.1"/>
    </source>
</evidence>
<organism evidence="3 4">
    <name type="scientific">Ideonella lacteola</name>
    <dbReference type="NCBI Taxonomy" id="2984193"/>
    <lineage>
        <taxon>Bacteria</taxon>
        <taxon>Pseudomonadati</taxon>
        <taxon>Pseudomonadota</taxon>
        <taxon>Betaproteobacteria</taxon>
        <taxon>Burkholderiales</taxon>
        <taxon>Sphaerotilaceae</taxon>
        <taxon>Ideonella</taxon>
    </lineage>
</organism>
<dbReference type="Proteomes" id="UP001371218">
    <property type="component" value="Unassembled WGS sequence"/>
</dbReference>
<protein>
    <submittedName>
        <fullName evidence="3">DUF2325 domain-containing protein</fullName>
    </submittedName>
</protein>
<name>A0ABU9BJH8_9BURK</name>
<comment type="similarity">
    <text evidence="1">Belongs to the UPF0751 family.</text>
</comment>
<comment type="caution">
    <text evidence="3">The sequence shown here is derived from an EMBL/GenBank/DDBJ whole genome shotgun (WGS) entry which is preliminary data.</text>
</comment>
<keyword evidence="4" id="KW-1185">Reference proteome</keyword>
<sequence length="455" mass="48959">MPTLPAAASTASAPSAPVIPASAHAAASDLAALCGCHAPALPPIEQRGSRRRRLWELSRHAHCPVVGVCLPIAAVRRLVDKALGGQAVASDYELHCGVNTECRQRGPIAEAVQKELDQRYAHALRQSRPLKTTEALRDWWAHQVNGRDVPGALWATLTHPRCDLALEEAVLADIHMIQHQNGAADRADLARLNALLHENEVLGRELAAAQQRCTQQADDHARRAEALHAQLVRTRAEVLGRDTTIATLQDELQALEAAVPSLRSRDELTRQVAWQIERIQDLERALLKARHELERERHRASDALAAAHAAASANASDAMPPIIDATPAVPLIDRAVLCVGGRAASLPAYRRLVEREGGRFLHHDGGEEDNVARLDTTLAAADLVICQTGCISHNAYWRVKDHCKRTGKRCLFVDNPSSASLRRALAGLGAAAGEAGGSKPASLAAVAITPQEAQP</sequence>
<evidence type="ECO:0000256" key="2">
    <source>
        <dbReference type="SAM" id="Coils"/>
    </source>
</evidence>
<gene>
    <name evidence="3" type="ORF">AACH06_04075</name>
</gene>
<evidence type="ECO:0000256" key="1">
    <source>
        <dbReference type="ARBA" id="ARBA00007189"/>
    </source>
</evidence>
<dbReference type="InterPro" id="IPR016772">
    <property type="entry name" value="UCP020408"/>
</dbReference>
<keyword evidence="2" id="KW-0175">Coiled coil</keyword>
<evidence type="ECO:0000313" key="4">
    <source>
        <dbReference type="Proteomes" id="UP001371218"/>
    </source>
</evidence>
<dbReference type="RefSeq" id="WP_341424353.1">
    <property type="nucleotide sequence ID" value="NZ_JBBUTG010000002.1"/>
</dbReference>
<dbReference type="Pfam" id="PF10087">
    <property type="entry name" value="DUF2325"/>
    <property type="match status" value="1"/>
</dbReference>